<keyword evidence="2 6" id="KW-0547">Nucleotide-binding</keyword>
<evidence type="ECO:0000256" key="1">
    <source>
        <dbReference type="ARBA" id="ARBA00022679"/>
    </source>
</evidence>
<dbReference type="AlphaFoldDB" id="A0A518J209"/>
<dbReference type="InterPro" id="IPR011009">
    <property type="entry name" value="Kinase-like_dom_sf"/>
</dbReference>
<evidence type="ECO:0000313" key="9">
    <source>
        <dbReference type="Proteomes" id="UP000316770"/>
    </source>
</evidence>
<dbReference type="Gene3D" id="3.30.200.20">
    <property type="entry name" value="Phosphorylase Kinase, domain 1"/>
    <property type="match status" value="1"/>
</dbReference>
<dbReference type="PANTHER" id="PTHR43289">
    <property type="entry name" value="MITOGEN-ACTIVATED PROTEIN KINASE KINASE KINASE 20-RELATED"/>
    <property type="match status" value="1"/>
</dbReference>
<evidence type="ECO:0000313" key="8">
    <source>
        <dbReference type="EMBL" id="QDV59366.1"/>
    </source>
</evidence>
<sequence length="1154" mass="127881">MAIPDGPAANESGSNEEVARQAELFRQQVAAGEFSHSLDPFDLDDSRLDTVLQFFQQRTRDVSATQAVGEEEDPEEHQPPARIGRFAIERKIGVGGFSTVYLAHDDVLLRDVALKSVRRRGRKANGKQDEKRLHEARAAARLSHPNLVPLYEVFQDEQADYLVSELCLGSTLADWLTAHPGPIDPQMTCATCVELTEAIIHVHDQGLVHRDIKPGNIMISESVGGDGRLKLTPRLTDFGLVRDIFAESELVAPYRLVGTLLYMSPEQVLENESGHGKACDIFAIGVLLYRMLTGCLPHRGDKPVELFNAICIFPPTPPRELVGSIPRDLEAICLKCLAKDPAQRYQSAVDLRDDLHRWQQGMMVTARPRSFAERTWNAIRRSPLESSLLATIILLLIAGTLVLGHSNRRLTEHQSMLETALEEVRASEHRAIDARQRFREQRDLAITAEQRAMKTAYVSDLRHAYEALSHNNLAGALQIAESITDYAAGIVPIGIDLRLLQTQARKGWTRLPAYTSPIREVLFLPNGKQFAVAGEEGPIRIHDIESGEIERELPTPASTRQFSIAASPDGRLLAVGIQIKQEGSWLKALNQIEFYSLDDTPAPDRLTGLPTTVESLAFSPDGDRLAVGCRYQPIRIVDYRAGTMVAEVAADQRNEDLEFSADGNQVTMLFDHYTVRWSDWRGGDVIQEVETDLMYDRLAWSGNGDWVVCCPSHQQPLDLIDLRTTPNRRIRLQHNEGISRCVAISHDGRRIVAGTQNGAIVRWDLSDLPQDYASEAQSPLNWPNSGKQILHTAMVTEIAFESHGTIASGGEDGSLVISQFEPPPPENLREFQFRPMCVAMEPNGQSVYVALDDCSIVKVETTTSDIVTIGPPSQPRSRETVPEMIRLSDDGRWVANGNFRGDLSVFDLHRGNRRYVVNNPDYVEGGVNYPTAIDFGSGNDRVVFSTAGGNVLGIYELPTESSLKEGEKLKPLFEQQLPVSHRAAVLRDDKHYLMFGDSISQFTFGQDDIIVGERGMTRFHAACVAPQTGAIYTVAADNRVRQHDAHGQVVQTSARWPPPPGGLTSQFEISSIVATPDGKSVLTGGSDGSIGIWDADDLRYLGFVVVGTGKETITEIQFSDDGRYWVYLVNNNKVRPTTFPFSIETIENLDAAER</sequence>
<dbReference type="SUPFAM" id="SSF82171">
    <property type="entry name" value="DPP6 N-terminal domain-like"/>
    <property type="match status" value="1"/>
</dbReference>
<evidence type="ECO:0000256" key="5">
    <source>
        <dbReference type="PROSITE-ProRule" id="PRU00221"/>
    </source>
</evidence>
<evidence type="ECO:0000256" key="2">
    <source>
        <dbReference type="ARBA" id="ARBA00022741"/>
    </source>
</evidence>
<dbReference type="Proteomes" id="UP000316770">
    <property type="component" value="Chromosome"/>
</dbReference>
<dbReference type="EC" id="2.7.11.1" evidence="8"/>
<dbReference type="SUPFAM" id="SSF69322">
    <property type="entry name" value="Tricorn protease domain 2"/>
    <property type="match status" value="1"/>
</dbReference>
<evidence type="ECO:0000256" key="4">
    <source>
        <dbReference type="ARBA" id="ARBA00022840"/>
    </source>
</evidence>
<dbReference type="InterPro" id="IPR017441">
    <property type="entry name" value="Protein_kinase_ATP_BS"/>
</dbReference>
<dbReference type="GO" id="GO:0005524">
    <property type="term" value="F:ATP binding"/>
    <property type="evidence" value="ECO:0007669"/>
    <property type="project" value="UniProtKB-UniRule"/>
</dbReference>
<keyword evidence="5" id="KW-0853">WD repeat</keyword>
<dbReference type="PANTHER" id="PTHR43289:SF34">
    <property type="entry name" value="SERINE_THREONINE-PROTEIN KINASE YBDM-RELATED"/>
    <property type="match status" value="1"/>
</dbReference>
<reference evidence="8 9" key="1">
    <citation type="submission" date="2019-02" db="EMBL/GenBank/DDBJ databases">
        <title>Deep-cultivation of Planctomycetes and their phenomic and genomic characterization uncovers novel biology.</title>
        <authorList>
            <person name="Wiegand S."/>
            <person name="Jogler M."/>
            <person name="Boedeker C."/>
            <person name="Pinto D."/>
            <person name="Vollmers J."/>
            <person name="Rivas-Marin E."/>
            <person name="Kohn T."/>
            <person name="Peeters S.H."/>
            <person name="Heuer A."/>
            <person name="Rast P."/>
            <person name="Oberbeckmann S."/>
            <person name="Bunk B."/>
            <person name="Jeske O."/>
            <person name="Meyerdierks A."/>
            <person name="Storesund J.E."/>
            <person name="Kallscheuer N."/>
            <person name="Luecker S."/>
            <person name="Lage O.M."/>
            <person name="Pohl T."/>
            <person name="Merkel B.J."/>
            <person name="Hornburger P."/>
            <person name="Mueller R.-W."/>
            <person name="Bruemmer F."/>
            <person name="Labrenz M."/>
            <person name="Spormann A.M."/>
            <person name="Op den Camp H."/>
            <person name="Overmann J."/>
            <person name="Amann R."/>
            <person name="Jetten M.S.M."/>
            <person name="Mascher T."/>
            <person name="Medema M.H."/>
            <person name="Devos D.P."/>
            <person name="Kaster A.-K."/>
            <person name="Ovreas L."/>
            <person name="Rohde M."/>
            <person name="Galperin M.Y."/>
            <person name="Jogler C."/>
        </authorList>
    </citation>
    <scope>NUCLEOTIDE SEQUENCE [LARGE SCALE GENOMIC DNA]</scope>
    <source>
        <strain evidence="8 9">Mal33</strain>
    </source>
</reference>
<dbReference type="RefSeq" id="WP_145290778.1">
    <property type="nucleotide sequence ID" value="NZ_CP036318.1"/>
</dbReference>
<dbReference type="PROSITE" id="PS00108">
    <property type="entry name" value="PROTEIN_KINASE_ST"/>
    <property type="match status" value="1"/>
</dbReference>
<keyword evidence="9" id="KW-1185">Reference proteome</keyword>
<feature type="binding site" evidence="6">
    <location>
        <position position="115"/>
    </location>
    <ligand>
        <name>ATP</name>
        <dbReference type="ChEBI" id="CHEBI:30616"/>
    </ligand>
</feature>
<dbReference type="Gene3D" id="1.10.510.10">
    <property type="entry name" value="Transferase(Phosphotransferase) domain 1"/>
    <property type="match status" value="1"/>
</dbReference>
<evidence type="ECO:0000256" key="3">
    <source>
        <dbReference type="ARBA" id="ARBA00022777"/>
    </source>
</evidence>
<dbReference type="PROSITE" id="PS50011">
    <property type="entry name" value="PROTEIN_KINASE_DOM"/>
    <property type="match status" value="1"/>
</dbReference>
<feature type="repeat" description="WD" evidence="5">
    <location>
        <begin position="1069"/>
        <end position="1094"/>
    </location>
</feature>
<evidence type="ECO:0000256" key="6">
    <source>
        <dbReference type="PROSITE-ProRule" id="PRU10141"/>
    </source>
</evidence>
<feature type="domain" description="Protein kinase" evidence="7">
    <location>
        <begin position="86"/>
        <end position="359"/>
    </location>
</feature>
<dbReference type="InterPro" id="IPR015943">
    <property type="entry name" value="WD40/YVTN_repeat-like_dom_sf"/>
</dbReference>
<dbReference type="GO" id="GO:0004674">
    <property type="term" value="F:protein serine/threonine kinase activity"/>
    <property type="evidence" value="ECO:0007669"/>
    <property type="project" value="UniProtKB-EC"/>
</dbReference>
<keyword evidence="1 8" id="KW-0808">Transferase</keyword>
<dbReference type="SUPFAM" id="SSF56112">
    <property type="entry name" value="Protein kinase-like (PK-like)"/>
    <property type="match status" value="1"/>
</dbReference>
<organism evidence="8 9">
    <name type="scientific">Rosistilla oblonga</name>
    <dbReference type="NCBI Taxonomy" id="2527990"/>
    <lineage>
        <taxon>Bacteria</taxon>
        <taxon>Pseudomonadati</taxon>
        <taxon>Planctomycetota</taxon>
        <taxon>Planctomycetia</taxon>
        <taxon>Pirellulales</taxon>
        <taxon>Pirellulaceae</taxon>
        <taxon>Rosistilla</taxon>
    </lineage>
</organism>
<dbReference type="InterPro" id="IPR008271">
    <property type="entry name" value="Ser/Thr_kinase_AS"/>
</dbReference>
<dbReference type="SMART" id="SM00220">
    <property type="entry name" value="S_TKc"/>
    <property type="match status" value="1"/>
</dbReference>
<keyword evidence="4 6" id="KW-0067">ATP-binding</keyword>
<dbReference type="EMBL" id="CP036318">
    <property type="protein sequence ID" value="QDV59366.1"/>
    <property type="molecule type" value="Genomic_DNA"/>
</dbReference>
<name>A0A518J209_9BACT</name>
<gene>
    <name evidence="8" type="primary">prkC_14</name>
    <name evidence="8" type="ORF">Mal33_53940</name>
</gene>
<dbReference type="Gene3D" id="2.130.10.10">
    <property type="entry name" value="YVTN repeat-like/Quinoprotein amine dehydrogenase"/>
    <property type="match status" value="3"/>
</dbReference>
<dbReference type="Pfam" id="PF00069">
    <property type="entry name" value="Pkinase"/>
    <property type="match status" value="1"/>
</dbReference>
<dbReference type="SMART" id="SM00320">
    <property type="entry name" value="WD40"/>
    <property type="match status" value="6"/>
</dbReference>
<protein>
    <submittedName>
        <fullName evidence="8">Serine/threonine-protein kinase PrkC</fullName>
        <ecNumber evidence="8">2.7.11.1</ecNumber>
    </submittedName>
</protein>
<proteinExistence type="predicted"/>
<dbReference type="InterPro" id="IPR000719">
    <property type="entry name" value="Prot_kinase_dom"/>
</dbReference>
<dbReference type="PROSITE" id="PS00107">
    <property type="entry name" value="PROTEIN_KINASE_ATP"/>
    <property type="match status" value="1"/>
</dbReference>
<dbReference type="Pfam" id="PF00400">
    <property type="entry name" value="WD40"/>
    <property type="match status" value="2"/>
</dbReference>
<dbReference type="CDD" id="cd14014">
    <property type="entry name" value="STKc_PknB_like"/>
    <property type="match status" value="1"/>
</dbReference>
<dbReference type="InterPro" id="IPR001680">
    <property type="entry name" value="WD40_rpt"/>
</dbReference>
<keyword evidence="3 8" id="KW-0418">Kinase</keyword>
<dbReference type="PROSITE" id="PS50082">
    <property type="entry name" value="WD_REPEATS_2"/>
    <property type="match status" value="1"/>
</dbReference>
<evidence type="ECO:0000259" key="7">
    <source>
        <dbReference type="PROSITE" id="PS50011"/>
    </source>
</evidence>
<accession>A0A518J209</accession>